<dbReference type="Gene3D" id="3.90.1200.10">
    <property type="match status" value="1"/>
</dbReference>
<organism evidence="2 3">
    <name type="scientific">Novosphingobium malaysiense</name>
    <dbReference type="NCBI Taxonomy" id="1348853"/>
    <lineage>
        <taxon>Bacteria</taxon>
        <taxon>Pseudomonadati</taxon>
        <taxon>Pseudomonadota</taxon>
        <taxon>Alphaproteobacteria</taxon>
        <taxon>Sphingomonadales</taxon>
        <taxon>Sphingomonadaceae</taxon>
        <taxon>Novosphingobium</taxon>
    </lineage>
</organism>
<dbReference type="PANTHER" id="PTHR21310">
    <property type="entry name" value="AMINOGLYCOSIDE PHOSPHOTRANSFERASE-RELATED-RELATED"/>
    <property type="match status" value="1"/>
</dbReference>
<dbReference type="Proteomes" id="UP000031057">
    <property type="component" value="Unassembled WGS sequence"/>
</dbReference>
<dbReference type="InterPro" id="IPR002575">
    <property type="entry name" value="Aminoglycoside_PTrfase"/>
</dbReference>
<comment type="caution">
    <text evidence="2">The sequence shown here is derived from an EMBL/GenBank/DDBJ whole genome shotgun (WGS) entry which is preliminary data.</text>
</comment>
<keyword evidence="3" id="KW-1185">Reference proteome</keyword>
<feature type="domain" description="Aminoglycoside phosphotransferase" evidence="1">
    <location>
        <begin position="32"/>
        <end position="260"/>
    </location>
</feature>
<evidence type="ECO:0000313" key="2">
    <source>
        <dbReference type="EMBL" id="KHK89053.1"/>
    </source>
</evidence>
<dbReference type="AlphaFoldDB" id="A0A0B1ZIE9"/>
<reference evidence="2 3" key="1">
    <citation type="submission" date="2014-10" db="EMBL/GenBank/DDBJ databases">
        <title>Genome sequence of Novosphingobium malaysiense MUSC 273(T).</title>
        <authorList>
            <person name="Lee L.-H."/>
        </authorList>
    </citation>
    <scope>NUCLEOTIDE SEQUENCE [LARGE SCALE GENOMIC DNA]</scope>
    <source>
        <strain evidence="2 3">MUSC 273</strain>
    </source>
</reference>
<accession>A0A0B1ZIE9</accession>
<sequence length="350" mass="39788">MTGEDQEEQRLAAYFAARWPDEKVSISDYKRSASGHSNETRLFTLTRTKDGAASSQNLVARWAPSGAQSHFQDYDIAFQYRILVALAKNGIPVPEVILYEPDTSIVGSDFFVMARIDGDVTSDYPPGYHGHGFLFEASVENRAKVWWRALEVMARVNLIDWHQPEFDFMDRPASGTEAVRKQLALYRKLADWASETPIEPIERALDWLEANVPAAPPLALCWSDGRPGNIIYQDYEPAAALDWETAYIGPPENDLAWFWLVDEVAYVVHQQKRLEGLPSLEETTQRFSELLGRPLQDLDYYFVMQGVWMAIMMAISAKTYIARGIEGFPEDYATNNFSVQRLEQLLEKAS</sequence>
<dbReference type="STRING" id="1348853.LK12_22110"/>
<protein>
    <recommendedName>
        <fullName evidence="1">Aminoglycoside phosphotransferase domain-containing protein</fullName>
    </recommendedName>
</protein>
<dbReference type="InterPro" id="IPR011009">
    <property type="entry name" value="Kinase-like_dom_sf"/>
</dbReference>
<dbReference type="InterPro" id="IPR041726">
    <property type="entry name" value="ACAD10_11_N"/>
</dbReference>
<gene>
    <name evidence="2" type="ORF">LK12_22110</name>
</gene>
<proteinExistence type="predicted"/>
<evidence type="ECO:0000313" key="3">
    <source>
        <dbReference type="Proteomes" id="UP000031057"/>
    </source>
</evidence>
<dbReference type="EMBL" id="JTDI01000009">
    <property type="protein sequence ID" value="KHK89053.1"/>
    <property type="molecule type" value="Genomic_DNA"/>
</dbReference>
<dbReference type="SUPFAM" id="SSF56112">
    <property type="entry name" value="Protein kinase-like (PK-like)"/>
    <property type="match status" value="1"/>
</dbReference>
<dbReference type="Pfam" id="PF01636">
    <property type="entry name" value="APH"/>
    <property type="match status" value="1"/>
</dbReference>
<dbReference type="CDD" id="cd05154">
    <property type="entry name" value="ACAD10_11_N-like"/>
    <property type="match status" value="1"/>
</dbReference>
<dbReference type="Gene3D" id="3.30.200.20">
    <property type="entry name" value="Phosphorylase Kinase, domain 1"/>
    <property type="match status" value="1"/>
</dbReference>
<name>A0A0B1ZIE9_9SPHN</name>
<dbReference type="PANTHER" id="PTHR21310:SF40">
    <property type="entry name" value="AMINOGLYCOSIDE PHOSPHOTRANSFERASE DOMAIN-CONTAINING PROTEIN-RELATED"/>
    <property type="match status" value="1"/>
</dbReference>
<dbReference type="InterPro" id="IPR051678">
    <property type="entry name" value="AGP_Transferase"/>
</dbReference>
<evidence type="ECO:0000259" key="1">
    <source>
        <dbReference type="Pfam" id="PF01636"/>
    </source>
</evidence>
<dbReference type="RefSeq" id="WP_039289987.1">
    <property type="nucleotide sequence ID" value="NZ_JTDI01000009.1"/>
</dbReference>